<dbReference type="AlphaFoldDB" id="A0A2U1BF31"/>
<evidence type="ECO:0000256" key="4">
    <source>
        <dbReference type="ARBA" id="ARBA00022692"/>
    </source>
</evidence>
<feature type="transmembrane region" description="Helical" evidence="7">
    <location>
        <begin position="224"/>
        <end position="245"/>
    </location>
</feature>
<dbReference type="Proteomes" id="UP000245778">
    <property type="component" value="Unassembled WGS sequence"/>
</dbReference>
<gene>
    <name evidence="9" type="ORF">C7373_1109</name>
</gene>
<keyword evidence="4 7" id="KW-0812">Transmembrane</keyword>
<feature type="transmembrane region" description="Helical" evidence="7">
    <location>
        <begin position="278"/>
        <end position="298"/>
    </location>
</feature>
<evidence type="ECO:0000256" key="6">
    <source>
        <dbReference type="ARBA" id="ARBA00023136"/>
    </source>
</evidence>
<evidence type="ECO:0000256" key="3">
    <source>
        <dbReference type="ARBA" id="ARBA00022475"/>
    </source>
</evidence>
<feature type="transmembrane region" description="Helical" evidence="7">
    <location>
        <begin position="20"/>
        <end position="42"/>
    </location>
</feature>
<keyword evidence="6 7" id="KW-0472">Membrane</keyword>
<evidence type="ECO:0000256" key="5">
    <source>
        <dbReference type="ARBA" id="ARBA00022989"/>
    </source>
</evidence>
<evidence type="ECO:0000256" key="2">
    <source>
        <dbReference type="ARBA" id="ARBA00022448"/>
    </source>
</evidence>
<dbReference type="GO" id="GO:0055085">
    <property type="term" value="P:transmembrane transport"/>
    <property type="evidence" value="ECO:0007669"/>
    <property type="project" value="InterPro"/>
</dbReference>
<keyword evidence="3" id="KW-1003">Cell membrane</keyword>
<dbReference type="Gene3D" id="1.10.3720.10">
    <property type="entry name" value="MetI-like"/>
    <property type="match status" value="2"/>
</dbReference>
<protein>
    <submittedName>
        <fullName evidence="9">Carbohydrate ABC transporter membrane protein 2 (CUT1 family)</fullName>
    </submittedName>
</protein>
<name>A0A2U1BF31_9FIRM</name>
<comment type="subcellular location">
    <subcellularLocation>
        <location evidence="1 7">Cell membrane</location>
        <topology evidence="1 7">Multi-pass membrane protein</topology>
    </subcellularLocation>
</comment>
<accession>A0A2U1BF31</accession>
<dbReference type="PANTHER" id="PTHR43744">
    <property type="entry name" value="ABC TRANSPORTER PERMEASE PROTEIN MG189-RELATED-RELATED"/>
    <property type="match status" value="1"/>
</dbReference>
<evidence type="ECO:0000259" key="8">
    <source>
        <dbReference type="PROSITE" id="PS50928"/>
    </source>
</evidence>
<dbReference type="GO" id="GO:0005886">
    <property type="term" value="C:plasma membrane"/>
    <property type="evidence" value="ECO:0007669"/>
    <property type="project" value="UniProtKB-SubCell"/>
</dbReference>
<proteinExistence type="inferred from homology"/>
<dbReference type="RefSeq" id="WP_242943907.1">
    <property type="nucleotide sequence ID" value="NZ_CP011524.1"/>
</dbReference>
<keyword evidence="2 7" id="KW-0813">Transport</keyword>
<reference evidence="9 10" key="1">
    <citation type="submission" date="2018-04" db="EMBL/GenBank/DDBJ databases">
        <title>Genomic Encyclopedia of Type Strains, Phase IV (KMG-IV): sequencing the most valuable type-strain genomes for metagenomic binning, comparative biology and taxonomic classification.</title>
        <authorList>
            <person name="Goeker M."/>
        </authorList>
    </citation>
    <scope>NUCLEOTIDE SEQUENCE [LARGE SCALE GENOMIC DNA]</scope>
    <source>
        <strain evidence="9 10">DSM 26588</strain>
    </source>
</reference>
<evidence type="ECO:0000313" key="10">
    <source>
        <dbReference type="Proteomes" id="UP000245778"/>
    </source>
</evidence>
<dbReference type="Pfam" id="PF00528">
    <property type="entry name" value="BPD_transp_1"/>
    <property type="match status" value="1"/>
</dbReference>
<keyword evidence="5 7" id="KW-1133">Transmembrane helix</keyword>
<dbReference type="SUPFAM" id="SSF161098">
    <property type="entry name" value="MetI-like"/>
    <property type="match status" value="2"/>
</dbReference>
<dbReference type="PANTHER" id="PTHR43744:SF8">
    <property type="entry name" value="SN-GLYCEROL-3-PHOSPHATE TRANSPORT SYSTEM PERMEASE PROTEIN UGPE"/>
    <property type="match status" value="1"/>
</dbReference>
<comment type="caution">
    <text evidence="9">The sequence shown here is derived from an EMBL/GenBank/DDBJ whole genome shotgun (WGS) entry which is preliminary data.</text>
</comment>
<evidence type="ECO:0000313" key="9">
    <source>
        <dbReference type="EMBL" id="PVY47284.1"/>
    </source>
</evidence>
<comment type="similarity">
    <text evidence="7">Belongs to the binding-protein-dependent transport system permease family.</text>
</comment>
<dbReference type="InterPro" id="IPR000515">
    <property type="entry name" value="MetI-like"/>
</dbReference>
<feature type="transmembrane region" description="Helical" evidence="7">
    <location>
        <begin position="150"/>
        <end position="172"/>
    </location>
</feature>
<feature type="domain" description="ABC transmembrane type-1" evidence="8">
    <location>
        <begin position="113"/>
        <end position="299"/>
    </location>
</feature>
<evidence type="ECO:0000256" key="7">
    <source>
        <dbReference type="RuleBase" id="RU363032"/>
    </source>
</evidence>
<dbReference type="PROSITE" id="PS50928">
    <property type="entry name" value="ABC_TM1"/>
    <property type="match status" value="1"/>
</dbReference>
<dbReference type="InterPro" id="IPR035906">
    <property type="entry name" value="MetI-like_sf"/>
</dbReference>
<sequence length="314" mass="34043">MPAEAAGGPPPEFEPETDGAVPWLFLCPSLLSVAVLVLLPFLDAVRRSFFSAMSGQFVGFKNYAAVLRKEAFRLAAANTARFVVVCIPLLPRYPTLRPYVELLLDSPKFFTMFWNSCRQVAPVVAGQVLISAPVAWAFARLRFRGEKALFSLYIVLMLMPFQVTMVSSYLVLDGLGLLDTVWAVILPGAVSTFPVFLMARFFTAIPSALTEAAALDGAGPLRTFLHVGLPLGAPGLLSAVVLGFLEYWNALEQPLTFLKDKTLWPLSLYLPPVTADNAGVSLAASVVMLLPALLIFLFGQKYLEQGIAAAGLKD</sequence>
<organism evidence="9 10">
    <name type="scientific">Intestinimonas butyriciproducens</name>
    <dbReference type="NCBI Taxonomy" id="1297617"/>
    <lineage>
        <taxon>Bacteria</taxon>
        <taxon>Bacillati</taxon>
        <taxon>Bacillota</taxon>
        <taxon>Clostridia</taxon>
        <taxon>Eubacteriales</taxon>
        <taxon>Intestinimonas</taxon>
    </lineage>
</organism>
<dbReference type="CDD" id="cd06261">
    <property type="entry name" value="TM_PBP2"/>
    <property type="match status" value="1"/>
</dbReference>
<feature type="transmembrane region" description="Helical" evidence="7">
    <location>
        <begin position="184"/>
        <end position="203"/>
    </location>
</feature>
<evidence type="ECO:0000256" key="1">
    <source>
        <dbReference type="ARBA" id="ARBA00004651"/>
    </source>
</evidence>
<dbReference type="GeneID" id="93229664"/>
<dbReference type="EMBL" id="QEKK01000010">
    <property type="protein sequence ID" value="PVY47284.1"/>
    <property type="molecule type" value="Genomic_DNA"/>
</dbReference>